<reference evidence="1" key="2">
    <citation type="submission" date="2020-10" db="EMBL/GenBank/DDBJ databases">
        <authorList>
            <person name="Cooper E.A."/>
            <person name="Brenton Z.W."/>
            <person name="Flinn B.S."/>
            <person name="Jenkins J."/>
            <person name="Shu S."/>
            <person name="Flowers D."/>
            <person name="Luo F."/>
            <person name="Wang Y."/>
            <person name="Xia P."/>
            <person name="Barry K."/>
            <person name="Daum C."/>
            <person name="Lipzen A."/>
            <person name="Yoshinaga Y."/>
            <person name="Schmutz J."/>
            <person name="Saski C."/>
            <person name="Vermerris W."/>
            <person name="Kresovich S."/>
        </authorList>
    </citation>
    <scope>NUCLEOTIDE SEQUENCE</scope>
</reference>
<sequence>MESFASLHSIIGTNTCCSQWHEGHLLPAPPGCRAFHQTPSGHYRRKLLVHLNCR</sequence>
<accession>A0A921UNX2</accession>
<dbReference type="EMBL" id="CM027682">
    <property type="protein sequence ID" value="KAG0538749.1"/>
    <property type="molecule type" value="Genomic_DNA"/>
</dbReference>
<comment type="caution">
    <text evidence="1">The sequence shown here is derived from an EMBL/GenBank/DDBJ whole genome shotgun (WGS) entry which is preliminary data.</text>
</comment>
<evidence type="ECO:0000313" key="2">
    <source>
        <dbReference type="Proteomes" id="UP000807115"/>
    </source>
</evidence>
<gene>
    <name evidence="1" type="ORF">BDA96_03G263300</name>
</gene>
<dbReference type="Proteomes" id="UP000807115">
    <property type="component" value="Chromosome 3"/>
</dbReference>
<protein>
    <submittedName>
        <fullName evidence="1">Uncharacterized protein</fullName>
    </submittedName>
</protein>
<evidence type="ECO:0000313" key="1">
    <source>
        <dbReference type="EMBL" id="KAG0538749.1"/>
    </source>
</evidence>
<name>A0A921UNX2_SORBI</name>
<organism evidence="1 2">
    <name type="scientific">Sorghum bicolor</name>
    <name type="common">Sorghum</name>
    <name type="synonym">Sorghum vulgare</name>
    <dbReference type="NCBI Taxonomy" id="4558"/>
    <lineage>
        <taxon>Eukaryota</taxon>
        <taxon>Viridiplantae</taxon>
        <taxon>Streptophyta</taxon>
        <taxon>Embryophyta</taxon>
        <taxon>Tracheophyta</taxon>
        <taxon>Spermatophyta</taxon>
        <taxon>Magnoliopsida</taxon>
        <taxon>Liliopsida</taxon>
        <taxon>Poales</taxon>
        <taxon>Poaceae</taxon>
        <taxon>PACMAD clade</taxon>
        <taxon>Panicoideae</taxon>
        <taxon>Andropogonodae</taxon>
        <taxon>Andropogoneae</taxon>
        <taxon>Sorghinae</taxon>
        <taxon>Sorghum</taxon>
    </lineage>
</organism>
<dbReference type="AlphaFoldDB" id="A0A921UNX2"/>
<proteinExistence type="predicted"/>
<reference evidence="1" key="1">
    <citation type="journal article" date="2019" name="BMC Genomics">
        <title>A new reference genome for Sorghum bicolor reveals high levels of sequence similarity between sweet and grain genotypes: implications for the genetics of sugar metabolism.</title>
        <authorList>
            <person name="Cooper E.A."/>
            <person name="Brenton Z.W."/>
            <person name="Flinn B.S."/>
            <person name="Jenkins J."/>
            <person name="Shu S."/>
            <person name="Flowers D."/>
            <person name="Luo F."/>
            <person name="Wang Y."/>
            <person name="Xia P."/>
            <person name="Barry K."/>
            <person name="Daum C."/>
            <person name="Lipzen A."/>
            <person name="Yoshinaga Y."/>
            <person name="Schmutz J."/>
            <person name="Saski C."/>
            <person name="Vermerris W."/>
            <person name="Kresovich S."/>
        </authorList>
    </citation>
    <scope>NUCLEOTIDE SEQUENCE</scope>
</reference>